<reference evidence="3 4" key="1">
    <citation type="submission" date="2024-06" db="EMBL/GenBank/DDBJ databases">
        <title>Sorghum-associated microbial communities from plants grown in Nebraska, USA.</title>
        <authorList>
            <person name="Schachtman D."/>
        </authorList>
    </citation>
    <scope>NUCLEOTIDE SEQUENCE [LARGE SCALE GENOMIC DNA]</scope>
    <source>
        <strain evidence="3 4">2814</strain>
    </source>
</reference>
<gene>
    <name evidence="3" type="ORF">ABIE19_001750</name>
</gene>
<evidence type="ECO:0000256" key="1">
    <source>
        <dbReference type="SAM" id="Coils"/>
    </source>
</evidence>
<evidence type="ECO:0000313" key="4">
    <source>
        <dbReference type="Proteomes" id="UP001549313"/>
    </source>
</evidence>
<protein>
    <submittedName>
        <fullName evidence="3">Uncharacterized protein</fullName>
    </submittedName>
</protein>
<organism evidence="3 4">
    <name type="scientific">Brevundimonas faecalis</name>
    <dbReference type="NCBI Taxonomy" id="947378"/>
    <lineage>
        <taxon>Bacteria</taxon>
        <taxon>Pseudomonadati</taxon>
        <taxon>Pseudomonadota</taxon>
        <taxon>Alphaproteobacteria</taxon>
        <taxon>Caulobacterales</taxon>
        <taxon>Caulobacteraceae</taxon>
        <taxon>Brevundimonas</taxon>
    </lineage>
</organism>
<proteinExistence type="predicted"/>
<comment type="caution">
    <text evidence="3">The sequence shown here is derived from an EMBL/GenBank/DDBJ whole genome shotgun (WGS) entry which is preliminary data.</text>
</comment>
<feature type="transmembrane region" description="Helical" evidence="2">
    <location>
        <begin position="725"/>
        <end position="750"/>
    </location>
</feature>
<feature type="coiled-coil region" evidence="1">
    <location>
        <begin position="561"/>
        <end position="604"/>
    </location>
</feature>
<dbReference type="EMBL" id="JBEPTF010000002">
    <property type="protein sequence ID" value="MET4683820.1"/>
    <property type="molecule type" value="Genomic_DNA"/>
</dbReference>
<dbReference type="Proteomes" id="UP001549313">
    <property type="component" value="Unassembled WGS sequence"/>
</dbReference>
<feature type="coiled-coil region" evidence="1">
    <location>
        <begin position="640"/>
        <end position="667"/>
    </location>
</feature>
<dbReference type="RefSeq" id="WP_354088772.1">
    <property type="nucleotide sequence ID" value="NZ_JBEPTF010000002.1"/>
</dbReference>
<evidence type="ECO:0000313" key="3">
    <source>
        <dbReference type="EMBL" id="MET4683820.1"/>
    </source>
</evidence>
<keyword evidence="2" id="KW-1133">Transmembrane helix</keyword>
<name>A0ABV2RCV9_9CAUL</name>
<keyword evidence="1" id="KW-0175">Coiled coil</keyword>
<accession>A0ABV2RCV9</accession>
<keyword evidence="4" id="KW-1185">Reference proteome</keyword>
<keyword evidence="2" id="KW-0812">Transmembrane</keyword>
<keyword evidence="2" id="KW-0472">Membrane</keyword>
<sequence length="791" mass="89622">MRLRGERKSENGYEKALSGTVYWTLSLYIEASKVAETLGCAEDGHVKPDLFRKAQMRHGPSFALRNAVDPLMNDIADRETRGEVQEFLLSVVDADVSDVAEEDLVSAYDRAAREYEDLTFLMPKSISWTTEGRRYHAYPPNLDDERLVRLRRFWMSHNNGALSYHLSFSHYYGEEGKGYDPSTYYFLSALQKLAAPKEYGLDPKILGEILADKKTHADVFREPKLGIAPLDDIRISDGEGGGEGQTFWPFVKQRFEQDAIKLFDRLATGFPTPPTLRPEFEKGLLELAPFIEVPGLKVPKSRFMFMLHDERFFKRLMPLDPQTMAAASRKTMVRQECYETYQNRMDKLTAPIAGMPPKAVHLGRASKDVRPGEVGDRDYWTWIADGAGSNYRALAAKGVFVVANPDFKEGLAEGPGNLRWAPTKDLKGLERAIQTGRCHQVKDARGKVLKTPLRHHIPAFEMGRTDCLDYLFLSGFNQNIIDFMNQDTSEILDSIDPIYPSREEQSEERFFVRYANHRAMITYVPKSRSLEIGNDYIGACPYAFLIHVLALHNEFLGRAHETNSLERIEEINAEMARLKDEGERKETRKAIDDAELAINRVKLARFADYERFRYANPFRYDTERDVFAKLEELRGVSRKQEALALAIKSLEDHARDLQRRSQNLVADRSAKRDLMLNVLLGGTGVFGAGQMIYWIGEKAAGGQDPAKSVSLFGWPLPINPATGRWIMWGTETVMSGALVVFIVAIAFFIAAERRQWLKDHASDVPADGAKRGLRARRSRLAAWGRSAGGRP</sequence>
<evidence type="ECO:0000256" key="2">
    <source>
        <dbReference type="SAM" id="Phobius"/>
    </source>
</evidence>